<dbReference type="InterPro" id="IPR025637">
    <property type="entry name" value="DUF4333"/>
</dbReference>
<dbReference type="OrthoDB" id="3405072at2"/>
<dbReference type="Pfam" id="PF14230">
    <property type="entry name" value="DUF4333"/>
    <property type="match status" value="1"/>
</dbReference>
<accession>A0A4Q7JFC4</accession>
<feature type="chain" id="PRO_5020743435" evidence="2">
    <location>
        <begin position="22"/>
        <end position="125"/>
    </location>
</feature>
<reference evidence="4 5" key="1">
    <citation type="submission" date="2019-02" db="EMBL/GenBank/DDBJ databases">
        <title>Draft genome sequence of Amycolatopsis sp. 8-3EHSu isolated from roots of Suaeda maritima.</title>
        <authorList>
            <person name="Duangmal K."/>
            <person name="Chantavorakit T."/>
        </authorList>
    </citation>
    <scope>NUCLEOTIDE SEQUENCE [LARGE SCALE GENOMIC DNA]</scope>
    <source>
        <strain evidence="4 5">8-3EHSu</strain>
    </source>
</reference>
<sequence length="125" mass="13258">MRWLCAVVVPAILGVVAACDAAPQPQSPPPPPPTTSSYTPPPTSTSLPVVPRELDQAAVEEGVRKVLTESFQLKDVTDVDCPGKQPVRVGHEFTCTASVEGERRSIPVTVKTDEGRYEVGAPKPA</sequence>
<proteinExistence type="predicted"/>
<evidence type="ECO:0000313" key="4">
    <source>
        <dbReference type="EMBL" id="RZQ66078.1"/>
    </source>
</evidence>
<evidence type="ECO:0000313" key="5">
    <source>
        <dbReference type="Proteomes" id="UP000292003"/>
    </source>
</evidence>
<evidence type="ECO:0000256" key="1">
    <source>
        <dbReference type="SAM" id="MobiDB-lite"/>
    </source>
</evidence>
<dbReference type="EMBL" id="SFCC01000001">
    <property type="protein sequence ID" value="RZQ66078.1"/>
    <property type="molecule type" value="Genomic_DNA"/>
</dbReference>
<evidence type="ECO:0000256" key="2">
    <source>
        <dbReference type="SAM" id="SignalP"/>
    </source>
</evidence>
<organism evidence="4 5">
    <name type="scientific">Amycolatopsis suaedae</name>
    <dbReference type="NCBI Taxonomy" id="2510978"/>
    <lineage>
        <taxon>Bacteria</taxon>
        <taxon>Bacillati</taxon>
        <taxon>Actinomycetota</taxon>
        <taxon>Actinomycetes</taxon>
        <taxon>Pseudonocardiales</taxon>
        <taxon>Pseudonocardiaceae</taxon>
        <taxon>Amycolatopsis</taxon>
    </lineage>
</organism>
<dbReference type="Proteomes" id="UP000292003">
    <property type="component" value="Unassembled WGS sequence"/>
</dbReference>
<gene>
    <name evidence="4" type="ORF">EWH70_03190</name>
</gene>
<evidence type="ECO:0000259" key="3">
    <source>
        <dbReference type="Pfam" id="PF14230"/>
    </source>
</evidence>
<comment type="caution">
    <text evidence="4">The sequence shown here is derived from an EMBL/GenBank/DDBJ whole genome shotgun (WGS) entry which is preliminary data.</text>
</comment>
<feature type="signal peptide" evidence="2">
    <location>
        <begin position="1"/>
        <end position="21"/>
    </location>
</feature>
<feature type="compositionally biased region" description="Pro residues" evidence="1">
    <location>
        <begin position="25"/>
        <end position="43"/>
    </location>
</feature>
<feature type="region of interest" description="Disordered" evidence="1">
    <location>
        <begin position="21"/>
        <end position="48"/>
    </location>
</feature>
<keyword evidence="5" id="KW-1185">Reference proteome</keyword>
<keyword evidence="2" id="KW-0732">Signal</keyword>
<feature type="domain" description="DUF4333" evidence="3">
    <location>
        <begin position="47"/>
        <end position="115"/>
    </location>
</feature>
<name>A0A4Q7JFC4_9PSEU</name>
<dbReference type="AlphaFoldDB" id="A0A4Q7JFC4"/>
<protein>
    <submittedName>
        <fullName evidence="4">DUF4333 domain-containing protein</fullName>
    </submittedName>
</protein>
<dbReference type="PROSITE" id="PS51257">
    <property type="entry name" value="PROKAR_LIPOPROTEIN"/>
    <property type="match status" value="1"/>
</dbReference>